<sequence length="85" mass="9741">IVNVIGIAAQLYSTAAYWKQPYHTSKPTGAEWVDELKNGHYDRIWTELGMRLHVFLTFVHELRAVAGLEDSKYVGLEEQAAIFLY</sequence>
<name>A0A4Y7SXS0_COPMI</name>
<keyword evidence="3" id="KW-1185">Reference proteome</keyword>
<proteinExistence type="predicted"/>
<evidence type="ECO:0000313" key="2">
    <source>
        <dbReference type="EMBL" id="TEB26029.1"/>
    </source>
</evidence>
<protein>
    <recommendedName>
        <fullName evidence="1">DUF8040 domain-containing protein</fullName>
    </recommendedName>
</protein>
<organism evidence="2 3">
    <name type="scientific">Coprinellus micaceus</name>
    <name type="common">Glistening ink-cap mushroom</name>
    <name type="synonym">Coprinus micaceus</name>
    <dbReference type="NCBI Taxonomy" id="71717"/>
    <lineage>
        <taxon>Eukaryota</taxon>
        <taxon>Fungi</taxon>
        <taxon>Dikarya</taxon>
        <taxon>Basidiomycota</taxon>
        <taxon>Agaricomycotina</taxon>
        <taxon>Agaricomycetes</taxon>
        <taxon>Agaricomycetidae</taxon>
        <taxon>Agaricales</taxon>
        <taxon>Agaricineae</taxon>
        <taxon>Psathyrellaceae</taxon>
        <taxon>Coprinellus</taxon>
    </lineage>
</organism>
<evidence type="ECO:0000313" key="3">
    <source>
        <dbReference type="Proteomes" id="UP000298030"/>
    </source>
</evidence>
<gene>
    <name evidence="2" type="ORF">FA13DRAFT_1585972</name>
</gene>
<dbReference type="EMBL" id="QPFP01000052">
    <property type="protein sequence ID" value="TEB26029.1"/>
    <property type="molecule type" value="Genomic_DNA"/>
</dbReference>
<feature type="domain" description="DUF8040" evidence="1">
    <location>
        <begin position="24"/>
        <end position="85"/>
    </location>
</feature>
<reference evidence="2 3" key="1">
    <citation type="journal article" date="2019" name="Nat. Ecol. Evol.">
        <title>Megaphylogeny resolves global patterns of mushroom evolution.</title>
        <authorList>
            <person name="Varga T."/>
            <person name="Krizsan K."/>
            <person name="Foldi C."/>
            <person name="Dima B."/>
            <person name="Sanchez-Garcia M."/>
            <person name="Sanchez-Ramirez S."/>
            <person name="Szollosi G.J."/>
            <person name="Szarkandi J.G."/>
            <person name="Papp V."/>
            <person name="Albert L."/>
            <person name="Andreopoulos W."/>
            <person name="Angelini C."/>
            <person name="Antonin V."/>
            <person name="Barry K.W."/>
            <person name="Bougher N.L."/>
            <person name="Buchanan P."/>
            <person name="Buyck B."/>
            <person name="Bense V."/>
            <person name="Catcheside P."/>
            <person name="Chovatia M."/>
            <person name="Cooper J."/>
            <person name="Damon W."/>
            <person name="Desjardin D."/>
            <person name="Finy P."/>
            <person name="Geml J."/>
            <person name="Haridas S."/>
            <person name="Hughes K."/>
            <person name="Justo A."/>
            <person name="Karasinski D."/>
            <person name="Kautmanova I."/>
            <person name="Kiss B."/>
            <person name="Kocsube S."/>
            <person name="Kotiranta H."/>
            <person name="LaButti K.M."/>
            <person name="Lechner B.E."/>
            <person name="Liimatainen K."/>
            <person name="Lipzen A."/>
            <person name="Lukacs Z."/>
            <person name="Mihaltcheva S."/>
            <person name="Morgado L.N."/>
            <person name="Niskanen T."/>
            <person name="Noordeloos M.E."/>
            <person name="Ohm R.A."/>
            <person name="Ortiz-Santana B."/>
            <person name="Ovrebo C."/>
            <person name="Racz N."/>
            <person name="Riley R."/>
            <person name="Savchenko A."/>
            <person name="Shiryaev A."/>
            <person name="Soop K."/>
            <person name="Spirin V."/>
            <person name="Szebenyi C."/>
            <person name="Tomsovsky M."/>
            <person name="Tulloss R.E."/>
            <person name="Uehling J."/>
            <person name="Grigoriev I.V."/>
            <person name="Vagvolgyi C."/>
            <person name="Papp T."/>
            <person name="Martin F.M."/>
            <person name="Miettinen O."/>
            <person name="Hibbett D.S."/>
            <person name="Nagy L.G."/>
        </authorList>
    </citation>
    <scope>NUCLEOTIDE SEQUENCE [LARGE SCALE GENOMIC DNA]</scope>
    <source>
        <strain evidence="2 3">FP101781</strain>
    </source>
</reference>
<dbReference type="InterPro" id="IPR058353">
    <property type="entry name" value="DUF8040"/>
</dbReference>
<feature type="non-terminal residue" evidence="2">
    <location>
        <position position="1"/>
    </location>
</feature>
<comment type="caution">
    <text evidence="2">The sequence shown here is derived from an EMBL/GenBank/DDBJ whole genome shotgun (WGS) entry which is preliminary data.</text>
</comment>
<evidence type="ECO:0000259" key="1">
    <source>
        <dbReference type="Pfam" id="PF26138"/>
    </source>
</evidence>
<accession>A0A4Y7SXS0</accession>
<dbReference type="Proteomes" id="UP000298030">
    <property type="component" value="Unassembled WGS sequence"/>
</dbReference>
<feature type="non-terminal residue" evidence="2">
    <location>
        <position position="85"/>
    </location>
</feature>
<dbReference type="Pfam" id="PF26138">
    <property type="entry name" value="DUF8040"/>
    <property type="match status" value="1"/>
</dbReference>
<dbReference type="OrthoDB" id="2430314at2759"/>
<dbReference type="AlphaFoldDB" id="A0A4Y7SXS0"/>